<gene>
    <name evidence="1" type="ORF">G3O08_16590</name>
</gene>
<name>A0A7K3WTW5_9FLAO</name>
<comment type="caution">
    <text evidence="1">The sequence shown here is derived from an EMBL/GenBank/DDBJ whole genome shotgun (WGS) entry which is preliminary data.</text>
</comment>
<dbReference type="Proteomes" id="UP000486602">
    <property type="component" value="Unassembled WGS sequence"/>
</dbReference>
<accession>A0A7K3WTW5</accession>
<dbReference type="RefSeq" id="WP_163286578.1">
    <property type="nucleotide sequence ID" value="NZ_JAAGVY010000041.1"/>
</dbReference>
<proteinExistence type="predicted"/>
<sequence length="118" mass="13636">MEKVCKECGDKFAGRSDAKFCSDQCRSSFNNKENGYQSSYVRKINAVLRRNRKILSDLNTAEGTEVTASELGRKGFDFEFFTTTYTTPKGEMYQYCYDQGYIEKEPDVFVLVSMEDYD</sequence>
<dbReference type="AlphaFoldDB" id="A0A7K3WTW5"/>
<keyword evidence="2" id="KW-1185">Reference proteome</keyword>
<organism evidence="1 2">
    <name type="scientific">Cryomorpha ignava</name>
    <dbReference type="NCBI Taxonomy" id="101383"/>
    <lineage>
        <taxon>Bacteria</taxon>
        <taxon>Pseudomonadati</taxon>
        <taxon>Bacteroidota</taxon>
        <taxon>Flavobacteriia</taxon>
        <taxon>Flavobacteriales</taxon>
        <taxon>Cryomorphaceae</taxon>
        <taxon>Cryomorpha</taxon>
    </lineage>
</organism>
<evidence type="ECO:0000313" key="1">
    <source>
        <dbReference type="EMBL" id="NEN25120.1"/>
    </source>
</evidence>
<evidence type="ECO:0008006" key="3">
    <source>
        <dbReference type="Google" id="ProtNLM"/>
    </source>
</evidence>
<dbReference type="EMBL" id="JAAGVY010000041">
    <property type="protein sequence ID" value="NEN25120.1"/>
    <property type="molecule type" value="Genomic_DNA"/>
</dbReference>
<protein>
    <recommendedName>
        <fullName evidence="3">DUF2116 family Zn-ribbon domain-containing protein</fullName>
    </recommendedName>
</protein>
<reference evidence="1 2" key="1">
    <citation type="submission" date="2020-02" db="EMBL/GenBank/DDBJ databases">
        <title>Out from the shadows clarifying the taxonomy of the family Cryomorphaceae and related taxa by utilizing the GTDB taxonomic framework.</title>
        <authorList>
            <person name="Bowman J.P."/>
        </authorList>
    </citation>
    <scope>NUCLEOTIDE SEQUENCE [LARGE SCALE GENOMIC DNA]</scope>
    <source>
        <strain evidence="1 2">QSSC 1-22</strain>
    </source>
</reference>
<evidence type="ECO:0000313" key="2">
    <source>
        <dbReference type="Proteomes" id="UP000486602"/>
    </source>
</evidence>